<gene>
    <name evidence="1" type="ORF">CEXT_438571</name>
</gene>
<keyword evidence="2" id="KW-1185">Reference proteome</keyword>
<dbReference type="EMBL" id="BPLR01012344">
    <property type="protein sequence ID" value="GIY53292.1"/>
    <property type="molecule type" value="Genomic_DNA"/>
</dbReference>
<protein>
    <submittedName>
        <fullName evidence="1">Uncharacterized protein</fullName>
    </submittedName>
</protein>
<sequence>MRIEFRGSLKLRPTFLRPSKTVNIKPHGRYDLIKLKAGLKHLPRWSSEVKMAVGIGVNVICRFQKKKRVQGRVKFSRQTTGMK</sequence>
<reference evidence="1 2" key="1">
    <citation type="submission" date="2021-06" db="EMBL/GenBank/DDBJ databases">
        <title>Caerostris extrusa draft genome.</title>
        <authorList>
            <person name="Kono N."/>
            <person name="Arakawa K."/>
        </authorList>
    </citation>
    <scope>NUCLEOTIDE SEQUENCE [LARGE SCALE GENOMIC DNA]</scope>
</reference>
<evidence type="ECO:0000313" key="1">
    <source>
        <dbReference type="EMBL" id="GIY53292.1"/>
    </source>
</evidence>
<accession>A0AAV4U6B0</accession>
<name>A0AAV4U6B0_CAEEX</name>
<proteinExistence type="predicted"/>
<evidence type="ECO:0000313" key="2">
    <source>
        <dbReference type="Proteomes" id="UP001054945"/>
    </source>
</evidence>
<dbReference type="Proteomes" id="UP001054945">
    <property type="component" value="Unassembled WGS sequence"/>
</dbReference>
<dbReference type="AlphaFoldDB" id="A0AAV4U6B0"/>
<organism evidence="1 2">
    <name type="scientific">Caerostris extrusa</name>
    <name type="common">Bark spider</name>
    <name type="synonym">Caerostris bankana</name>
    <dbReference type="NCBI Taxonomy" id="172846"/>
    <lineage>
        <taxon>Eukaryota</taxon>
        <taxon>Metazoa</taxon>
        <taxon>Ecdysozoa</taxon>
        <taxon>Arthropoda</taxon>
        <taxon>Chelicerata</taxon>
        <taxon>Arachnida</taxon>
        <taxon>Araneae</taxon>
        <taxon>Araneomorphae</taxon>
        <taxon>Entelegynae</taxon>
        <taxon>Araneoidea</taxon>
        <taxon>Araneidae</taxon>
        <taxon>Caerostris</taxon>
    </lineage>
</organism>
<comment type="caution">
    <text evidence="1">The sequence shown here is derived from an EMBL/GenBank/DDBJ whole genome shotgun (WGS) entry which is preliminary data.</text>
</comment>